<reference evidence="1 2" key="1">
    <citation type="journal article" date="2012" name="Proc. Natl. Acad. Sci. U.S.A.">
        <title>Comparative genomics of Ceriporiopsis subvermispora and Phanerochaete chrysosporium provide insight into selective ligninolysis.</title>
        <authorList>
            <person name="Fernandez-Fueyo E."/>
            <person name="Ruiz-Duenas F.J."/>
            <person name="Ferreira P."/>
            <person name="Floudas D."/>
            <person name="Hibbett D.S."/>
            <person name="Canessa P."/>
            <person name="Larrondo L.F."/>
            <person name="James T.Y."/>
            <person name="Seelenfreund D."/>
            <person name="Lobos S."/>
            <person name="Polanco R."/>
            <person name="Tello M."/>
            <person name="Honda Y."/>
            <person name="Watanabe T."/>
            <person name="Watanabe T."/>
            <person name="Ryu J.S."/>
            <person name="Kubicek C.P."/>
            <person name="Schmoll M."/>
            <person name="Gaskell J."/>
            <person name="Hammel K.E."/>
            <person name="St John F.J."/>
            <person name="Vanden Wymelenberg A."/>
            <person name="Sabat G."/>
            <person name="Splinter BonDurant S."/>
            <person name="Syed K."/>
            <person name="Yadav J.S."/>
            <person name="Doddapaneni H."/>
            <person name="Subramanian V."/>
            <person name="Lavin J.L."/>
            <person name="Oguiza J.A."/>
            <person name="Perez G."/>
            <person name="Pisabarro A.G."/>
            <person name="Ramirez L."/>
            <person name="Santoyo F."/>
            <person name="Master E."/>
            <person name="Coutinho P.M."/>
            <person name="Henrissat B."/>
            <person name="Lombard V."/>
            <person name="Magnuson J.K."/>
            <person name="Kuees U."/>
            <person name="Hori C."/>
            <person name="Igarashi K."/>
            <person name="Samejima M."/>
            <person name="Held B.W."/>
            <person name="Barry K.W."/>
            <person name="LaButti K.M."/>
            <person name="Lapidus A."/>
            <person name="Lindquist E.A."/>
            <person name="Lucas S.M."/>
            <person name="Riley R."/>
            <person name="Salamov A.A."/>
            <person name="Hoffmeister D."/>
            <person name="Schwenk D."/>
            <person name="Hadar Y."/>
            <person name="Yarden O."/>
            <person name="de Vries R.P."/>
            <person name="Wiebenga A."/>
            <person name="Stenlid J."/>
            <person name="Eastwood D."/>
            <person name="Grigoriev I.V."/>
            <person name="Berka R.M."/>
            <person name="Blanchette R.A."/>
            <person name="Kersten P."/>
            <person name="Martinez A.T."/>
            <person name="Vicuna R."/>
            <person name="Cullen D."/>
        </authorList>
    </citation>
    <scope>NUCLEOTIDE SEQUENCE [LARGE SCALE GENOMIC DNA]</scope>
    <source>
        <strain evidence="1 2">B</strain>
    </source>
</reference>
<dbReference type="InterPro" id="IPR009097">
    <property type="entry name" value="Cyclic_Pdiesterase"/>
</dbReference>
<accession>M2R3F7</accession>
<dbReference type="AlphaFoldDB" id="M2R3F7"/>
<dbReference type="Proteomes" id="UP000016930">
    <property type="component" value="Unassembled WGS sequence"/>
</dbReference>
<name>M2R3F7_CERS8</name>
<keyword evidence="2" id="KW-1185">Reference proteome</keyword>
<evidence type="ECO:0000313" key="1">
    <source>
        <dbReference type="EMBL" id="EMD39050.1"/>
    </source>
</evidence>
<evidence type="ECO:0008006" key="3">
    <source>
        <dbReference type="Google" id="ProtNLM"/>
    </source>
</evidence>
<gene>
    <name evidence="1" type="ORF">CERSUDRAFT_112745</name>
</gene>
<dbReference type="STRING" id="914234.M2R3F7"/>
<proteinExistence type="predicted"/>
<dbReference type="InterPro" id="IPR012386">
    <property type="entry name" value="Cyclic-nucl_3Pdiesterase"/>
</dbReference>
<sequence>MGLSLWLVPSAEQLSKLKDFMQYRSPDAHSSSSFPAYDPHLTLASIPSSMSVSDLLDAIPHDQTIVPIRFKSVDFGEKYFMSVYVAVHHTPELESLRTHLRERLRSQAVPTIPHMSLYYIDDSDREEREKTVHALWQKGWVVAHDGGVSLNWAGESSNVLAGFDGAEIWAVRCEGPVHEWQVVSKISLCSF</sequence>
<dbReference type="GO" id="GO:0009187">
    <property type="term" value="P:cyclic nucleotide metabolic process"/>
    <property type="evidence" value="ECO:0007669"/>
    <property type="project" value="TreeGrafter"/>
</dbReference>
<dbReference type="Gene3D" id="3.90.1140.10">
    <property type="entry name" value="Cyclic phosphodiesterase"/>
    <property type="match status" value="1"/>
</dbReference>
<dbReference type="PANTHER" id="PTHR28141">
    <property type="entry name" value="2',3'-CYCLIC-NUCLEOTIDE 3'-PHOSPHODIESTERASE"/>
    <property type="match status" value="1"/>
</dbReference>
<dbReference type="OrthoDB" id="514292at2759"/>
<dbReference type="Pfam" id="PF07823">
    <property type="entry name" value="CPDase"/>
    <property type="match status" value="1"/>
</dbReference>
<dbReference type="PANTHER" id="PTHR28141:SF1">
    <property type="entry name" value="2',3'-CYCLIC-NUCLEOTIDE 3'-PHOSPHODIESTERASE"/>
    <property type="match status" value="1"/>
</dbReference>
<organism evidence="1 2">
    <name type="scientific">Ceriporiopsis subvermispora (strain B)</name>
    <name type="common">White-rot fungus</name>
    <name type="synonym">Gelatoporia subvermispora</name>
    <dbReference type="NCBI Taxonomy" id="914234"/>
    <lineage>
        <taxon>Eukaryota</taxon>
        <taxon>Fungi</taxon>
        <taxon>Dikarya</taxon>
        <taxon>Basidiomycota</taxon>
        <taxon>Agaricomycotina</taxon>
        <taxon>Agaricomycetes</taxon>
        <taxon>Polyporales</taxon>
        <taxon>Gelatoporiaceae</taxon>
        <taxon>Gelatoporia</taxon>
    </lineage>
</organism>
<dbReference type="GO" id="GO:0004113">
    <property type="term" value="F:2',3'-cyclic-nucleotide 3'-phosphodiesterase activity"/>
    <property type="evidence" value="ECO:0007669"/>
    <property type="project" value="TreeGrafter"/>
</dbReference>
<dbReference type="SUPFAM" id="SSF55144">
    <property type="entry name" value="LigT-like"/>
    <property type="match status" value="1"/>
</dbReference>
<evidence type="ECO:0000313" key="2">
    <source>
        <dbReference type="Proteomes" id="UP000016930"/>
    </source>
</evidence>
<dbReference type="EMBL" id="KB445794">
    <property type="protein sequence ID" value="EMD39050.1"/>
    <property type="molecule type" value="Genomic_DNA"/>
</dbReference>
<protein>
    <recommendedName>
        <fullName evidence="3">2',3'-cyclic-nucleotide 3'-phosphodiesterase</fullName>
    </recommendedName>
</protein>
<dbReference type="HOGENOM" id="CLU_081919_0_0_1"/>